<feature type="compositionally biased region" description="Basic and acidic residues" evidence="1">
    <location>
        <begin position="883"/>
        <end position="896"/>
    </location>
</feature>
<evidence type="ECO:0000313" key="3">
    <source>
        <dbReference type="Proteomes" id="UP000095282"/>
    </source>
</evidence>
<sequence length="988" mass="110849">MSRNLLLVSTILLALMGAFVGGRHDEYDEHGGGHLEVAPELMEMVYATEIVGPFSINDNSKLSKRQAKPKKNQTNNKKATGKILITSLESIGRVTNAIEMENKMIGNPKATKTIVDELANRDQSLTKEKLGLKTVSELPKTLNQFVSVAKTHCANDGCSKFDDFAKGFNILSSIDGLNVSSEIFKEGSTWNVYTSIIENLMSLFPKIDELSKGLSGGFADQDKKDAFFATAGAKIKEIIGFPNILKQMKEINFNQLKADIASVLASEQVKEAFKQAGVDIGKWENSLKPIRGKIKAFQSSFTKKVVTEYRSSIEQLLTTYQKLFNHFEKKVETSGFPNGASDLVKLLEDVKNEFFADHLQVKEGNLKNLFPIVLQLNEQFKTILDMRGKVEKLDVVRSVQNIKTLFEGALAELEAFNTISSLFDCDNMFDRIVKGHWEGESSLIVKIEKQMKEFIGKLKLPEIKMLPELLKVFNKTLGEREKALEEFGKKSEAQGELNSFKTQLQAANFDSLTKLFGGSFISTISNSVPDLQKPENFLTCMPNQAALTNAKNLFGNEVSMSKLQSLETIKVDGISSFGQLIEPYWDGVEKILSTSSKKPKNKAAANSSLADGTSRKLNEAIHIFVGLKSAASSPVFKKFIEQTPNIDAFISTLPDSPEKIELLTLFNDATKKSMKWASKTGEELIQKQFTSGIDGIRSLVKHPLQIDGNVDIELRRISRFLVDLGAPFPKKEDSAVLEQMLMEFASGSVTLKEGKKTLEKILLYFIQLSDKDDLGAAAVSDKKDSESFWAQLVPFLIPFGSLEFYAVVIGLTSYYKVHPKLKPYYDKMQKKKRINRLADKVAVKEDDTVQVTYIDGKRDTIVYKPAHNEDEETPTEFLEFPETESKPDDNNQNKEDAKKVEIVTTTVKEFRKNEKPKKNKKMNKNEKTEEERMEKETQIKFQVLGAETTRDSTKTEAYGQLRTKAEPVEHQQHPYSEAAKIFILFFAS</sequence>
<protein>
    <submittedName>
        <fullName evidence="4">WSN domain-containing protein</fullName>
    </submittedName>
</protein>
<keyword evidence="3" id="KW-1185">Reference proteome</keyword>
<accession>A0A1I7UJ65</accession>
<feature type="region of interest" description="Disordered" evidence="1">
    <location>
        <begin position="912"/>
        <end position="958"/>
    </location>
</feature>
<proteinExistence type="predicted"/>
<feature type="compositionally biased region" description="Acidic residues" evidence="1">
    <location>
        <begin position="869"/>
        <end position="882"/>
    </location>
</feature>
<keyword evidence="2" id="KW-0732">Signal</keyword>
<feature type="signal peptide" evidence="2">
    <location>
        <begin position="1"/>
        <end position="22"/>
    </location>
</feature>
<evidence type="ECO:0000313" key="4">
    <source>
        <dbReference type="WBParaSite" id="Csp11.Scaffold629.g9857.t1"/>
    </source>
</evidence>
<name>A0A1I7UJ65_9PELO</name>
<dbReference type="Proteomes" id="UP000095282">
    <property type="component" value="Unplaced"/>
</dbReference>
<feature type="compositionally biased region" description="Basic and acidic residues" evidence="1">
    <location>
        <begin position="923"/>
        <end position="938"/>
    </location>
</feature>
<evidence type="ECO:0000256" key="2">
    <source>
        <dbReference type="SAM" id="SignalP"/>
    </source>
</evidence>
<dbReference type="WBParaSite" id="Csp11.Scaffold629.g9857.t1">
    <property type="protein sequence ID" value="Csp11.Scaffold629.g9857.t1"/>
    <property type="gene ID" value="Csp11.Scaffold629.g9857"/>
</dbReference>
<feature type="region of interest" description="Disordered" evidence="1">
    <location>
        <begin position="867"/>
        <end position="896"/>
    </location>
</feature>
<dbReference type="STRING" id="1561998.A0A1I7UJ65"/>
<organism evidence="3 4">
    <name type="scientific">Caenorhabditis tropicalis</name>
    <dbReference type="NCBI Taxonomy" id="1561998"/>
    <lineage>
        <taxon>Eukaryota</taxon>
        <taxon>Metazoa</taxon>
        <taxon>Ecdysozoa</taxon>
        <taxon>Nematoda</taxon>
        <taxon>Chromadorea</taxon>
        <taxon>Rhabditida</taxon>
        <taxon>Rhabditina</taxon>
        <taxon>Rhabditomorpha</taxon>
        <taxon>Rhabditoidea</taxon>
        <taxon>Rhabditidae</taxon>
        <taxon>Peloderinae</taxon>
        <taxon>Caenorhabditis</taxon>
    </lineage>
</organism>
<evidence type="ECO:0000256" key="1">
    <source>
        <dbReference type="SAM" id="MobiDB-lite"/>
    </source>
</evidence>
<dbReference type="AlphaFoldDB" id="A0A1I7UJ65"/>
<reference evidence="4" key="1">
    <citation type="submission" date="2016-11" db="UniProtKB">
        <authorList>
            <consortium name="WormBaseParasite"/>
        </authorList>
    </citation>
    <scope>IDENTIFICATION</scope>
</reference>
<feature type="chain" id="PRO_5009308983" evidence="2">
    <location>
        <begin position="23"/>
        <end position="988"/>
    </location>
</feature>